<evidence type="ECO:0000256" key="3">
    <source>
        <dbReference type="ARBA" id="ARBA00022729"/>
    </source>
</evidence>
<evidence type="ECO:0000259" key="6">
    <source>
        <dbReference type="Pfam" id="PF07980"/>
    </source>
</evidence>
<feature type="domain" description="RagB/SusD" evidence="6">
    <location>
        <begin position="308"/>
        <end position="486"/>
    </location>
</feature>
<evidence type="ECO:0000256" key="5">
    <source>
        <dbReference type="ARBA" id="ARBA00023237"/>
    </source>
</evidence>
<proteinExistence type="inferred from homology"/>
<evidence type="ECO:0000256" key="2">
    <source>
        <dbReference type="ARBA" id="ARBA00006275"/>
    </source>
</evidence>
<dbReference type="STRING" id="641691.SAMN05421636_11074"/>
<dbReference type="GO" id="GO:0009279">
    <property type="term" value="C:cell outer membrane"/>
    <property type="evidence" value="ECO:0007669"/>
    <property type="project" value="UniProtKB-SubCell"/>
</dbReference>
<dbReference type="RefSeq" id="WP_091873324.1">
    <property type="nucleotide sequence ID" value="NZ_FNAO01000010.1"/>
</dbReference>
<dbReference type="InterPro" id="IPR012944">
    <property type="entry name" value="SusD_RagB_dom"/>
</dbReference>
<name>A0A1G7HWK4_9FLAO</name>
<dbReference type="Pfam" id="PF07980">
    <property type="entry name" value="SusD_RagB"/>
    <property type="match status" value="1"/>
</dbReference>
<dbReference type="InterPro" id="IPR033985">
    <property type="entry name" value="SusD-like_N"/>
</dbReference>
<accession>A0A1G7HWK4</accession>
<sequence length="512" mass="56622">MKKINQCIVAVCFLGTLFSCNDQLDLQPLDRLTTDSFYKTRADFDGAVFASYSSIQDLWGTSTETLGETGEFWKISVVITDDVAADAIQSDQISRDIDALQVRAADVPYAAAYTQIYEGIYRANLVIDRLDGENELTAEDKTVIAAEAKFLRAWFHFQALKLYGTPPLAMGIIQGINDQALPNATQDELYTAILADFTEAAAGLPDAWDSANSGRATSWAAKSFIGKVNVWKEDWPAAITSLADVVDSGPYMLMPNYEDNFNFTTENNAESIFEIQFGGPFADDNIWVFDDTHSEDFKASQGIARGNYWDAGGNGVPGGKNGWWAPTQDLVDAFEPGDTRLSSMVYQQGDTYYTVDAGGQIEVPYDNTWSSTGFTSKKYRGPENTVSANSSSNGAAEFNNERWFRFAELKLLYAEALIEGGGDLGIAEQQINDIRNRAGLDNLAAGTDLLTAMRQEKRVELALEPHRWFDITRWGIGPQIFGANWNDRLNVFPFPLSEIERSNGLLTQNPGY</sequence>
<gene>
    <name evidence="8" type="ORF">SAMN05421636_11074</name>
</gene>
<keyword evidence="4" id="KW-0472">Membrane</keyword>
<dbReference type="AlphaFoldDB" id="A0A1G7HWK4"/>
<keyword evidence="3" id="KW-0732">Signal</keyword>
<protein>
    <submittedName>
        <fullName evidence="8">Starch-binding associating with outer membrane</fullName>
    </submittedName>
</protein>
<organism evidence="8 9">
    <name type="scientific">Pricia antarctica</name>
    <dbReference type="NCBI Taxonomy" id="641691"/>
    <lineage>
        <taxon>Bacteria</taxon>
        <taxon>Pseudomonadati</taxon>
        <taxon>Bacteroidota</taxon>
        <taxon>Flavobacteriia</taxon>
        <taxon>Flavobacteriales</taxon>
        <taxon>Flavobacteriaceae</taxon>
        <taxon>Pricia</taxon>
    </lineage>
</organism>
<dbReference type="SUPFAM" id="SSF48452">
    <property type="entry name" value="TPR-like"/>
    <property type="match status" value="1"/>
</dbReference>
<reference evidence="8 9" key="1">
    <citation type="submission" date="2016-10" db="EMBL/GenBank/DDBJ databases">
        <authorList>
            <person name="de Groot N.N."/>
        </authorList>
    </citation>
    <scope>NUCLEOTIDE SEQUENCE [LARGE SCALE GENOMIC DNA]</scope>
    <source>
        <strain evidence="8 9">DSM 23421</strain>
    </source>
</reference>
<comment type="similarity">
    <text evidence="2">Belongs to the SusD family.</text>
</comment>
<dbReference type="InterPro" id="IPR011990">
    <property type="entry name" value="TPR-like_helical_dom_sf"/>
</dbReference>
<evidence type="ECO:0000313" key="8">
    <source>
        <dbReference type="EMBL" id="SDF04738.1"/>
    </source>
</evidence>
<evidence type="ECO:0000313" key="9">
    <source>
        <dbReference type="Proteomes" id="UP000199109"/>
    </source>
</evidence>
<evidence type="ECO:0000256" key="1">
    <source>
        <dbReference type="ARBA" id="ARBA00004442"/>
    </source>
</evidence>
<feature type="domain" description="SusD-like N-terminal" evidence="7">
    <location>
        <begin position="90"/>
        <end position="228"/>
    </location>
</feature>
<dbReference type="Pfam" id="PF14322">
    <property type="entry name" value="SusD-like_3"/>
    <property type="match status" value="1"/>
</dbReference>
<keyword evidence="5" id="KW-0998">Cell outer membrane</keyword>
<dbReference type="EMBL" id="FNAO01000010">
    <property type="protein sequence ID" value="SDF04738.1"/>
    <property type="molecule type" value="Genomic_DNA"/>
</dbReference>
<dbReference type="Proteomes" id="UP000199109">
    <property type="component" value="Unassembled WGS sequence"/>
</dbReference>
<dbReference type="Gene3D" id="1.25.40.390">
    <property type="match status" value="1"/>
</dbReference>
<dbReference type="OrthoDB" id="5694214at2"/>
<dbReference type="CDD" id="cd08977">
    <property type="entry name" value="SusD"/>
    <property type="match status" value="1"/>
</dbReference>
<comment type="subcellular location">
    <subcellularLocation>
        <location evidence="1">Cell outer membrane</location>
    </subcellularLocation>
</comment>
<evidence type="ECO:0000259" key="7">
    <source>
        <dbReference type="Pfam" id="PF14322"/>
    </source>
</evidence>
<evidence type="ECO:0000256" key="4">
    <source>
        <dbReference type="ARBA" id="ARBA00023136"/>
    </source>
</evidence>
<dbReference type="PROSITE" id="PS51257">
    <property type="entry name" value="PROKAR_LIPOPROTEIN"/>
    <property type="match status" value="1"/>
</dbReference>
<keyword evidence="9" id="KW-1185">Reference proteome</keyword>